<evidence type="ECO:0000256" key="1">
    <source>
        <dbReference type="SAM" id="Phobius"/>
    </source>
</evidence>
<protein>
    <submittedName>
        <fullName evidence="2">Uncharacterized protein</fullName>
    </submittedName>
</protein>
<feature type="transmembrane region" description="Helical" evidence="1">
    <location>
        <begin position="49"/>
        <end position="71"/>
    </location>
</feature>
<accession>A0A8X8XMU3</accession>
<keyword evidence="1" id="KW-0812">Transmembrane</keyword>
<dbReference type="EMBL" id="PNBA02000008">
    <property type="protein sequence ID" value="KAG6416976.1"/>
    <property type="molecule type" value="Genomic_DNA"/>
</dbReference>
<reference evidence="2" key="2">
    <citation type="submission" date="2020-08" db="EMBL/GenBank/DDBJ databases">
        <title>Plant Genome Project.</title>
        <authorList>
            <person name="Zhang R.-G."/>
        </authorList>
    </citation>
    <scope>NUCLEOTIDE SEQUENCE</scope>
    <source>
        <strain evidence="2">Huo1</strain>
        <tissue evidence="2">Leaf</tissue>
    </source>
</reference>
<sequence length="233" mass="25878">MKEALVLVKARSNRGCSAASRPFGLSSKFLASSVEKWKVSRLAKPLYKVLKLPIMGAFPSPWCFFKIFTIVPNGKTRKHNKAYVKSWPASANSTLVLSLFIINLTVYIINHGKKRAAALLVDVSAPTIRDCYAIPMKREVVTNETQTHVLCDDRVFMKKTLSFLVSEDLHNAGLSQIASVLGDIDIDEAETMNVTFGLREVIKLSFMSMNPLSVLIFDACTSVKIEITPSFCK</sequence>
<keyword evidence="1" id="KW-0472">Membrane</keyword>
<dbReference type="Proteomes" id="UP000298416">
    <property type="component" value="Unassembled WGS sequence"/>
</dbReference>
<keyword evidence="3" id="KW-1185">Reference proteome</keyword>
<feature type="transmembrane region" description="Helical" evidence="1">
    <location>
        <begin position="91"/>
        <end position="109"/>
    </location>
</feature>
<evidence type="ECO:0000313" key="2">
    <source>
        <dbReference type="EMBL" id="KAG6416976.1"/>
    </source>
</evidence>
<comment type="caution">
    <text evidence="2">The sequence shown here is derived from an EMBL/GenBank/DDBJ whole genome shotgun (WGS) entry which is preliminary data.</text>
</comment>
<evidence type="ECO:0000313" key="3">
    <source>
        <dbReference type="Proteomes" id="UP000298416"/>
    </source>
</evidence>
<proteinExistence type="predicted"/>
<name>A0A8X8XMU3_SALSN</name>
<reference evidence="2" key="1">
    <citation type="submission" date="2018-01" db="EMBL/GenBank/DDBJ databases">
        <authorList>
            <person name="Mao J.F."/>
        </authorList>
    </citation>
    <scope>NUCLEOTIDE SEQUENCE</scope>
    <source>
        <strain evidence="2">Huo1</strain>
        <tissue evidence="2">Leaf</tissue>
    </source>
</reference>
<organism evidence="2">
    <name type="scientific">Salvia splendens</name>
    <name type="common">Scarlet sage</name>
    <dbReference type="NCBI Taxonomy" id="180675"/>
    <lineage>
        <taxon>Eukaryota</taxon>
        <taxon>Viridiplantae</taxon>
        <taxon>Streptophyta</taxon>
        <taxon>Embryophyta</taxon>
        <taxon>Tracheophyta</taxon>
        <taxon>Spermatophyta</taxon>
        <taxon>Magnoliopsida</taxon>
        <taxon>eudicotyledons</taxon>
        <taxon>Gunneridae</taxon>
        <taxon>Pentapetalae</taxon>
        <taxon>asterids</taxon>
        <taxon>lamiids</taxon>
        <taxon>Lamiales</taxon>
        <taxon>Lamiaceae</taxon>
        <taxon>Nepetoideae</taxon>
        <taxon>Mentheae</taxon>
        <taxon>Salviinae</taxon>
        <taxon>Salvia</taxon>
        <taxon>Salvia subgen. Calosphace</taxon>
        <taxon>core Calosphace</taxon>
    </lineage>
</organism>
<dbReference type="AlphaFoldDB" id="A0A8X8XMU3"/>
<gene>
    <name evidence="2" type="ORF">SASPL_124417</name>
</gene>
<keyword evidence="1" id="KW-1133">Transmembrane helix</keyword>